<name>A0A2P2P1A9_RHIMU</name>
<dbReference type="EMBL" id="GGEC01068054">
    <property type="protein sequence ID" value="MBX48538.1"/>
    <property type="molecule type" value="Transcribed_RNA"/>
</dbReference>
<proteinExistence type="predicted"/>
<sequence>MVLSNNNLTIKL</sequence>
<organism evidence="1">
    <name type="scientific">Rhizophora mucronata</name>
    <name type="common">Asiatic mangrove</name>
    <dbReference type="NCBI Taxonomy" id="61149"/>
    <lineage>
        <taxon>Eukaryota</taxon>
        <taxon>Viridiplantae</taxon>
        <taxon>Streptophyta</taxon>
        <taxon>Embryophyta</taxon>
        <taxon>Tracheophyta</taxon>
        <taxon>Spermatophyta</taxon>
        <taxon>Magnoliopsida</taxon>
        <taxon>eudicotyledons</taxon>
        <taxon>Gunneridae</taxon>
        <taxon>Pentapetalae</taxon>
        <taxon>rosids</taxon>
        <taxon>fabids</taxon>
        <taxon>Malpighiales</taxon>
        <taxon>Rhizophoraceae</taxon>
        <taxon>Rhizophora</taxon>
    </lineage>
</organism>
<protein>
    <submittedName>
        <fullName evidence="1">Uncharacterized protein</fullName>
    </submittedName>
</protein>
<reference evidence="1" key="1">
    <citation type="submission" date="2018-02" db="EMBL/GenBank/DDBJ databases">
        <title>Rhizophora mucronata_Transcriptome.</title>
        <authorList>
            <person name="Meera S.P."/>
            <person name="Sreeshan A."/>
            <person name="Augustine A."/>
        </authorList>
    </citation>
    <scope>NUCLEOTIDE SEQUENCE</scope>
    <source>
        <tissue evidence="1">Leaf</tissue>
    </source>
</reference>
<evidence type="ECO:0000313" key="1">
    <source>
        <dbReference type="EMBL" id="MBX48538.1"/>
    </source>
</evidence>
<accession>A0A2P2P1A9</accession>